<organism evidence="2 3">
    <name type="scientific">Stephania yunnanensis</name>
    <dbReference type="NCBI Taxonomy" id="152371"/>
    <lineage>
        <taxon>Eukaryota</taxon>
        <taxon>Viridiplantae</taxon>
        <taxon>Streptophyta</taxon>
        <taxon>Embryophyta</taxon>
        <taxon>Tracheophyta</taxon>
        <taxon>Spermatophyta</taxon>
        <taxon>Magnoliopsida</taxon>
        <taxon>Ranunculales</taxon>
        <taxon>Menispermaceae</taxon>
        <taxon>Menispermoideae</taxon>
        <taxon>Cissampelideae</taxon>
        <taxon>Stephania</taxon>
    </lineage>
</organism>
<dbReference type="Proteomes" id="UP001420932">
    <property type="component" value="Unassembled WGS sequence"/>
</dbReference>
<name>A0AAP0KF22_9MAGN</name>
<accession>A0AAP0KF22</accession>
<feature type="region of interest" description="Disordered" evidence="1">
    <location>
        <begin position="127"/>
        <end position="152"/>
    </location>
</feature>
<dbReference type="EMBL" id="JBBNAF010000004">
    <property type="protein sequence ID" value="KAK9150015.1"/>
    <property type="molecule type" value="Genomic_DNA"/>
</dbReference>
<evidence type="ECO:0000256" key="1">
    <source>
        <dbReference type="SAM" id="MobiDB-lite"/>
    </source>
</evidence>
<keyword evidence="3" id="KW-1185">Reference proteome</keyword>
<reference evidence="2 3" key="1">
    <citation type="submission" date="2024-01" db="EMBL/GenBank/DDBJ databases">
        <title>Genome assemblies of Stephania.</title>
        <authorList>
            <person name="Yang L."/>
        </authorList>
    </citation>
    <scope>NUCLEOTIDE SEQUENCE [LARGE SCALE GENOMIC DNA]</scope>
    <source>
        <strain evidence="2">YNDBR</strain>
        <tissue evidence="2">Leaf</tissue>
    </source>
</reference>
<evidence type="ECO:0000313" key="3">
    <source>
        <dbReference type="Proteomes" id="UP001420932"/>
    </source>
</evidence>
<protein>
    <submittedName>
        <fullName evidence="2">Uncharacterized protein</fullName>
    </submittedName>
</protein>
<sequence>MKIVTRGHVFHHGNRVECRGAGHQGRSGALRGVSGAQGRRGGGVRVRGVGEAVCVECGGAGHQGRGGGVGCAWSARGAGQRLEAGAQDTKVAGGGGVRGVPRRGGSSVLGVLGAQDTKVAGLGVLGGGGGSLGRWGRKPRHENRDPRSRFPS</sequence>
<gene>
    <name evidence="2" type="ORF">Syun_008324</name>
</gene>
<evidence type="ECO:0000313" key="2">
    <source>
        <dbReference type="EMBL" id="KAK9150015.1"/>
    </source>
</evidence>
<proteinExistence type="predicted"/>
<feature type="region of interest" description="Disordered" evidence="1">
    <location>
        <begin position="20"/>
        <end position="41"/>
    </location>
</feature>
<dbReference type="AlphaFoldDB" id="A0AAP0KF22"/>
<comment type="caution">
    <text evidence="2">The sequence shown here is derived from an EMBL/GenBank/DDBJ whole genome shotgun (WGS) entry which is preliminary data.</text>
</comment>
<feature type="compositionally biased region" description="Basic and acidic residues" evidence="1">
    <location>
        <begin position="142"/>
        <end position="152"/>
    </location>
</feature>